<protein>
    <recommendedName>
        <fullName evidence="3">Glycoside hydrolase family 5 domain-containing protein</fullName>
    </recommendedName>
</protein>
<evidence type="ECO:0000313" key="1">
    <source>
        <dbReference type="EMBL" id="GAA4506045.1"/>
    </source>
</evidence>
<dbReference type="InterPro" id="IPR017853">
    <property type="entry name" value="GH"/>
</dbReference>
<evidence type="ECO:0008006" key="3">
    <source>
        <dbReference type="Google" id="ProtNLM"/>
    </source>
</evidence>
<dbReference type="Gene3D" id="3.20.20.80">
    <property type="entry name" value="Glycosidases"/>
    <property type="match status" value="1"/>
</dbReference>
<keyword evidence="2" id="KW-1185">Reference proteome</keyword>
<accession>A0ABP8QLY1</accession>
<dbReference type="Proteomes" id="UP001500503">
    <property type="component" value="Unassembled WGS sequence"/>
</dbReference>
<dbReference type="PANTHER" id="PTHR12631:SF10">
    <property type="entry name" value="BETA-XYLOSIDASE-LIKE PROTEIN-RELATED"/>
    <property type="match status" value="1"/>
</dbReference>
<reference evidence="2" key="1">
    <citation type="journal article" date="2019" name="Int. J. Syst. Evol. Microbiol.">
        <title>The Global Catalogue of Microorganisms (GCM) 10K type strain sequencing project: providing services to taxonomists for standard genome sequencing and annotation.</title>
        <authorList>
            <consortium name="The Broad Institute Genomics Platform"/>
            <consortium name="The Broad Institute Genome Sequencing Center for Infectious Disease"/>
            <person name="Wu L."/>
            <person name="Ma J."/>
        </authorList>
    </citation>
    <scope>NUCLEOTIDE SEQUENCE [LARGE SCALE GENOMIC DNA]</scope>
    <source>
        <strain evidence="2">JCM 17933</strain>
    </source>
</reference>
<dbReference type="RefSeq" id="WP_345469933.1">
    <property type="nucleotide sequence ID" value="NZ_BAABHF010000038.1"/>
</dbReference>
<comment type="caution">
    <text evidence="1">The sequence shown here is derived from an EMBL/GenBank/DDBJ whole genome shotgun (WGS) entry which is preliminary data.</text>
</comment>
<dbReference type="InterPro" id="IPR051923">
    <property type="entry name" value="Glycosyl_Hydrolase_39"/>
</dbReference>
<organism evidence="1 2">
    <name type="scientific">Actinoallomurus oryzae</name>
    <dbReference type="NCBI Taxonomy" id="502180"/>
    <lineage>
        <taxon>Bacteria</taxon>
        <taxon>Bacillati</taxon>
        <taxon>Actinomycetota</taxon>
        <taxon>Actinomycetes</taxon>
        <taxon>Streptosporangiales</taxon>
        <taxon>Thermomonosporaceae</taxon>
        <taxon>Actinoallomurus</taxon>
    </lineage>
</organism>
<dbReference type="PANTHER" id="PTHR12631">
    <property type="entry name" value="ALPHA-L-IDURONIDASE"/>
    <property type="match status" value="1"/>
</dbReference>
<dbReference type="SUPFAM" id="SSF51445">
    <property type="entry name" value="(Trans)glycosidases"/>
    <property type="match status" value="1"/>
</dbReference>
<sequence>MPSPPTPPLAGIRIGLCRGVSYGLLDSAEHFMPAMRSLGSRLVRVNLYWSQVEPEPGRFTWDVVDAFLGQLDPGDEAWVTVCSSSPWATRRATRFLPSSPARDLAEYRRFVGELVRHCGGAVHFWQCENEPCVPLLWAGGADEYLAQLAVFSQVVRKAAPDALVVLGAAVPAAMFARESGGDERRAGYFEGIVRGGGDHFDLFDVHPYGDPYAIPALIEACGSLLAAHGAVRPIVVGEHNGPMPTAFPQNLPHLGAVLTEHRNVFLGRTILPDGGLDFDRETPAVADLYRRMDDLPPTLRMFMAGCPAELAERRDRILREELVIRTVLLLAGGVRRVACFQLAPEAPDTGGRLNVRSLMFDAFALMDYENGTISARRPAAETFALMARELADACEVRRLAADRPGLPTDRPGLHLYEIRRETRDPAYVAWSRDGETAHIPVPWRSTGRAGGVTALGEDVPVRSRDGEVVVPVTATPVIVGPGVAP</sequence>
<proteinExistence type="predicted"/>
<evidence type="ECO:0000313" key="2">
    <source>
        <dbReference type="Proteomes" id="UP001500503"/>
    </source>
</evidence>
<name>A0ABP8QLY1_9ACTN</name>
<gene>
    <name evidence="1" type="ORF">GCM10023191_062640</name>
</gene>
<dbReference type="EMBL" id="BAABHF010000038">
    <property type="protein sequence ID" value="GAA4506045.1"/>
    <property type="molecule type" value="Genomic_DNA"/>
</dbReference>